<feature type="chain" id="PRO_5031209014" evidence="2">
    <location>
        <begin position="21"/>
        <end position="239"/>
    </location>
</feature>
<feature type="signal peptide" evidence="2">
    <location>
        <begin position="1"/>
        <end position="20"/>
    </location>
</feature>
<reference evidence="3" key="2">
    <citation type="submission" date="2021-02" db="EMBL/GenBank/DDBJ databases">
        <title>Aspergillus chevalieri M1 genome sequence.</title>
        <authorList>
            <person name="Kadooka C."/>
            <person name="Mori K."/>
            <person name="Futagami T."/>
        </authorList>
    </citation>
    <scope>NUCLEOTIDE SEQUENCE</scope>
    <source>
        <strain evidence="3">M1</strain>
    </source>
</reference>
<dbReference type="EMBL" id="AP024420">
    <property type="protein sequence ID" value="BCR89116.1"/>
    <property type="molecule type" value="Genomic_DNA"/>
</dbReference>
<evidence type="ECO:0000256" key="2">
    <source>
        <dbReference type="SAM" id="SignalP"/>
    </source>
</evidence>
<sequence>MKPTSIMEIAVLALSAQATAKPTSCSTVSPVTLTFYGWPDNDPPSAEIAYDCGRGYKAGGNGTYNNPLTAASAPGEFDECEIVYLPYIQRYVRVEDTCATCTTNWNNKQHHIDIWIDSTDFDEGGKVTDCENTLTPKHGIRVIRNPGEKFRVVEEPLYLDGKCYTELAGYSNTDSCADAGPGPFDVGDGHEHEHEHDQHHEDDNGDETTSTAKSIYNSVRDSNLGIRILVLTVAYFLFQ</sequence>
<dbReference type="Proteomes" id="UP000637239">
    <property type="component" value="Chromosome 5"/>
</dbReference>
<dbReference type="AlphaFoldDB" id="A0A7R7VQW6"/>
<reference evidence="3" key="1">
    <citation type="submission" date="2021-01" db="EMBL/GenBank/DDBJ databases">
        <authorList>
            <consortium name="Aspergillus chevalieri M1 genome sequencing consortium"/>
            <person name="Kazuki M."/>
            <person name="Futagami T."/>
        </authorList>
    </citation>
    <scope>NUCLEOTIDE SEQUENCE</scope>
    <source>
        <strain evidence="3">M1</strain>
    </source>
</reference>
<evidence type="ECO:0000313" key="3">
    <source>
        <dbReference type="EMBL" id="BCR89116.1"/>
    </source>
</evidence>
<evidence type="ECO:0000313" key="4">
    <source>
        <dbReference type="Proteomes" id="UP000637239"/>
    </source>
</evidence>
<dbReference type="RefSeq" id="XP_043137638.1">
    <property type="nucleotide sequence ID" value="XM_043280017.1"/>
</dbReference>
<feature type="compositionally biased region" description="Basic and acidic residues" evidence="1">
    <location>
        <begin position="187"/>
        <end position="202"/>
    </location>
</feature>
<organism evidence="3 4">
    <name type="scientific">Aspergillus chevalieri</name>
    <name type="common">Eurotium chevalieri</name>
    <dbReference type="NCBI Taxonomy" id="182096"/>
    <lineage>
        <taxon>Eukaryota</taxon>
        <taxon>Fungi</taxon>
        <taxon>Dikarya</taxon>
        <taxon>Ascomycota</taxon>
        <taxon>Pezizomycotina</taxon>
        <taxon>Eurotiomycetes</taxon>
        <taxon>Eurotiomycetidae</taxon>
        <taxon>Eurotiales</taxon>
        <taxon>Aspergillaceae</taxon>
        <taxon>Aspergillus</taxon>
        <taxon>Aspergillus subgen. Aspergillus</taxon>
    </lineage>
</organism>
<protein>
    <submittedName>
        <fullName evidence="3">Uncharacterized protein</fullName>
    </submittedName>
</protein>
<keyword evidence="4" id="KW-1185">Reference proteome</keyword>
<dbReference type="GeneID" id="66983474"/>
<accession>A0A7R7VQW6</accession>
<gene>
    <name evidence="3" type="ORF">ACHE_50314S</name>
</gene>
<dbReference type="KEGG" id="ache:ACHE_50314S"/>
<proteinExistence type="predicted"/>
<evidence type="ECO:0000256" key="1">
    <source>
        <dbReference type="SAM" id="MobiDB-lite"/>
    </source>
</evidence>
<feature type="region of interest" description="Disordered" evidence="1">
    <location>
        <begin position="179"/>
        <end position="210"/>
    </location>
</feature>
<keyword evidence="2" id="KW-0732">Signal</keyword>
<name>A0A7R7VQW6_ASPCH</name>